<dbReference type="Gene3D" id="1.10.357.10">
    <property type="entry name" value="Tetracycline Repressor, domain 2"/>
    <property type="match status" value="1"/>
</dbReference>
<evidence type="ECO:0000259" key="2">
    <source>
        <dbReference type="Pfam" id="PF00440"/>
    </source>
</evidence>
<comment type="caution">
    <text evidence="3">The sequence shown here is derived from an EMBL/GenBank/DDBJ whole genome shotgun (WGS) entry which is preliminary data.</text>
</comment>
<dbReference type="PANTHER" id="PTHR30055">
    <property type="entry name" value="HTH-TYPE TRANSCRIPTIONAL REGULATOR RUTR"/>
    <property type="match status" value="1"/>
</dbReference>
<gene>
    <name evidence="3" type="ORF">G443_000973</name>
</gene>
<dbReference type="EMBL" id="AUBJ02000001">
    <property type="protein sequence ID" value="MCP2330703.1"/>
    <property type="molecule type" value="Genomic_DNA"/>
</dbReference>
<dbReference type="SUPFAM" id="SSF46689">
    <property type="entry name" value="Homeodomain-like"/>
    <property type="match status" value="1"/>
</dbReference>
<dbReference type="SUPFAM" id="SSF48498">
    <property type="entry name" value="Tetracyclin repressor-like, C-terminal domain"/>
    <property type="match status" value="1"/>
</dbReference>
<accession>A0ABT1JEV7</accession>
<dbReference type="InterPro" id="IPR001647">
    <property type="entry name" value="HTH_TetR"/>
</dbReference>
<keyword evidence="1" id="KW-0238">DNA-binding</keyword>
<evidence type="ECO:0000313" key="4">
    <source>
        <dbReference type="Proteomes" id="UP000791080"/>
    </source>
</evidence>
<evidence type="ECO:0000256" key="1">
    <source>
        <dbReference type="ARBA" id="ARBA00023125"/>
    </source>
</evidence>
<name>A0ABT1JEV7_ACTCY</name>
<proteinExistence type="predicted"/>
<sequence>MLAAADALFLEQGFAATTVRDIAASAGVSVGTVMAVGDKSGLLVAIFDRLIEQVHLARRGSVTEPPSATGVPCAARVMSLLTPFLDLFTTRPGLARAYASILVAGNHSSTVFTELSTTLVDEIRDVLEAGGRPGTRDPTSLATAIYFAYVGALFGWAAGPDDEATTISDRLCDTITTICSSEDHSS</sequence>
<reference evidence="3 4" key="2">
    <citation type="submission" date="2022-06" db="EMBL/GenBank/DDBJ databases">
        <title>Genomic Encyclopedia of Type Strains, Phase I: the one thousand microbial genomes (KMG-I) project.</title>
        <authorList>
            <person name="Kyrpides N."/>
        </authorList>
    </citation>
    <scope>NUCLEOTIDE SEQUENCE [LARGE SCALE GENOMIC DNA]</scope>
    <source>
        <strain evidence="3 4">DSM 43889</strain>
    </source>
</reference>
<organism evidence="3 4">
    <name type="scientific">Actinoalloteichus caeruleus DSM 43889</name>
    <dbReference type="NCBI Taxonomy" id="1120930"/>
    <lineage>
        <taxon>Bacteria</taxon>
        <taxon>Bacillati</taxon>
        <taxon>Actinomycetota</taxon>
        <taxon>Actinomycetes</taxon>
        <taxon>Pseudonocardiales</taxon>
        <taxon>Pseudonocardiaceae</taxon>
        <taxon>Actinoalloteichus</taxon>
        <taxon>Actinoalloteichus cyanogriseus</taxon>
    </lineage>
</organism>
<dbReference type="Pfam" id="PF00440">
    <property type="entry name" value="TetR_N"/>
    <property type="match status" value="1"/>
</dbReference>
<dbReference type="Proteomes" id="UP000791080">
    <property type="component" value="Unassembled WGS sequence"/>
</dbReference>
<dbReference type="PANTHER" id="PTHR30055:SF219">
    <property type="entry name" value="TRANSCRIPTIONAL REGULATORY PROTEIN"/>
    <property type="match status" value="1"/>
</dbReference>
<reference evidence="3 4" key="1">
    <citation type="submission" date="2013-07" db="EMBL/GenBank/DDBJ databases">
        <authorList>
            <consortium name="DOE Joint Genome Institute"/>
            <person name="Reeve W."/>
            <person name="Huntemann M."/>
            <person name="Han J."/>
            <person name="Chen A."/>
            <person name="Kyrpides N."/>
            <person name="Mavromatis K."/>
            <person name="Markowitz V."/>
            <person name="Palaniappan K."/>
            <person name="Ivanova N."/>
            <person name="Schaumberg A."/>
            <person name="Pati A."/>
            <person name="Liolios K."/>
            <person name="Nordberg H.P."/>
            <person name="Cantor M.N."/>
            <person name="Hua S.X."/>
            <person name="Woyke T."/>
        </authorList>
    </citation>
    <scope>NUCLEOTIDE SEQUENCE [LARGE SCALE GENOMIC DNA]</scope>
    <source>
        <strain evidence="3 4">DSM 43889</strain>
    </source>
</reference>
<dbReference type="InterPro" id="IPR009057">
    <property type="entry name" value="Homeodomain-like_sf"/>
</dbReference>
<protein>
    <submittedName>
        <fullName evidence="3">Transcriptional regulator, TetR family</fullName>
    </submittedName>
</protein>
<dbReference type="InterPro" id="IPR036271">
    <property type="entry name" value="Tet_transcr_reg_TetR-rel_C_sf"/>
</dbReference>
<keyword evidence="4" id="KW-1185">Reference proteome</keyword>
<evidence type="ECO:0000313" key="3">
    <source>
        <dbReference type="EMBL" id="MCP2330703.1"/>
    </source>
</evidence>
<feature type="domain" description="HTH tetR-type" evidence="2">
    <location>
        <begin position="2"/>
        <end position="33"/>
    </location>
</feature>
<dbReference type="InterPro" id="IPR050109">
    <property type="entry name" value="HTH-type_TetR-like_transc_reg"/>
</dbReference>